<evidence type="ECO:0000313" key="2">
    <source>
        <dbReference type="EMBL" id="GGI84349.1"/>
    </source>
</evidence>
<evidence type="ECO:0000256" key="1">
    <source>
        <dbReference type="SAM" id="SignalP"/>
    </source>
</evidence>
<reference evidence="2" key="2">
    <citation type="submission" date="2020-09" db="EMBL/GenBank/DDBJ databases">
        <authorList>
            <person name="Sun Q."/>
            <person name="Ohkuma M."/>
        </authorList>
    </citation>
    <scope>NUCLEOTIDE SEQUENCE</scope>
    <source>
        <strain evidence="2">JCM 30804</strain>
    </source>
</reference>
<accession>A0A917JTK7</accession>
<dbReference type="PROSITE" id="PS51257">
    <property type="entry name" value="PROKAR_LIPOPROTEIN"/>
    <property type="match status" value="1"/>
</dbReference>
<evidence type="ECO:0000313" key="3">
    <source>
        <dbReference type="Proteomes" id="UP000613743"/>
    </source>
</evidence>
<gene>
    <name evidence="2" type="ORF">GCM10009332_21990</name>
</gene>
<organism evidence="2 3">
    <name type="scientific">Shewanella gelidii</name>
    <dbReference type="NCBI Taxonomy" id="1642821"/>
    <lineage>
        <taxon>Bacteria</taxon>
        <taxon>Pseudomonadati</taxon>
        <taxon>Pseudomonadota</taxon>
        <taxon>Gammaproteobacteria</taxon>
        <taxon>Alteromonadales</taxon>
        <taxon>Shewanellaceae</taxon>
        <taxon>Shewanella</taxon>
    </lineage>
</organism>
<dbReference type="Proteomes" id="UP000613743">
    <property type="component" value="Unassembled WGS sequence"/>
</dbReference>
<keyword evidence="3" id="KW-1185">Reference proteome</keyword>
<sequence>MKNVKSFAFSLGIIIFTSVSAFSVGNHYGSMTSCELSDDQSIMTMLARSIVLANFTEIEMKEKCGEGFVERL</sequence>
<dbReference type="AlphaFoldDB" id="A0A917JTK7"/>
<dbReference type="RefSeq" id="WP_188920833.1">
    <property type="nucleotide sequence ID" value="NZ_BMPZ01000005.1"/>
</dbReference>
<comment type="caution">
    <text evidence="2">The sequence shown here is derived from an EMBL/GenBank/DDBJ whole genome shotgun (WGS) entry which is preliminary data.</text>
</comment>
<reference evidence="2" key="1">
    <citation type="journal article" date="2014" name="Int. J. Syst. Evol. Microbiol.">
        <title>Complete genome sequence of Corynebacterium casei LMG S-19264T (=DSM 44701T), isolated from a smear-ripened cheese.</title>
        <authorList>
            <consortium name="US DOE Joint Genome Institute (JGI-PGF)"/>
            <person name="Walter F."/>
            <person name="Albersmeier A."/>
            <person name="Kalinowski J."/>
            <person name="Ruckert C."/>
        </authorList>
    </citation>
    <scope>NUCLEOTIDE SEQUENCE</scope>
    <source>
        <strain evidence="2">JCM 30804</strain>
    </source>
</reference>
<keyword evidence="1" id="KW-0732">Signal</keyword>
<proteinExistence type="predicted"/>
<evidence type="ECO:0008006" key="4">
    <source>
        <dbReference type="Google" id="ProtNLM"/>
    </source>
</evidence>
<name>A0A917JTK7_9GAMM</name>
<protein>
    <recommendedName>
        <fullName evidence="4">DUF3718 domain-containing protein</fullName>
    </recommendedName>
</protein>
<feature type="signal peptide" evidence="1">
    <location>
        <begin position="1"/>
        <end position="21"/>
    </location>
</feature>
<feature type="chain" id="PRO_5038116401" description="DUF3718 domain-containing protein" evidence="1">
    <location>
        <begin position="22"/>
        <end position="72"/>
    </location>
</feature>
<dbReference type="EMBL" id="BMPZ01000005">
    <property type="protein sequence ID" value="GGI84349.1"/>
    <property type="molecule type" value="Genomic_DNA"/>
</dbReference>